<protein>
    <submittedName>
        <fullName evidence="1">Uncharacterized protein</fullName>
    </submittedName>
</protein>
<keyword evidence="2" id="KW-1185">Reference proteome</keyword>
<dbReference type="Proteomes" id="UP000664844">
    <property type="component" value="Unassembled WGS sequence"/>
</dbReference>
<organism evidence="1 2">
    <name type="scientific">Phormidium pseudopriestleyi FRX01</name>
    <dbReference type="NCBI Taxonomy" id="1759528"/>
    <lineage>
        <taxon>Bacteria</taxon>
        <taxon>Bacillati</taxon>
        <taxon>Cyanobacteriota</taxon>
        <taxon>Cyanophyceae</taxon>
        <taxon>Oscillatoriophycideae</taxon>
        <taxon>Oscillatoriales</taxon>
        <taxon>Oscillatoriaceae</taxon>
        <taxon>Phormidium</taxon>
    </lineage>
</organism>
<evidence type="ECO:0000313" key="2">
    <source>
        <dbReference type="Proteomes" id="UP000664844"/>
    </source>
</evidence>
<accession>A0ABS3FL37</accession>
<gene>
    <name evidence="1" type="ORF">J0895_01465</name>
</gene>
<comment type="caution">
    <text evidence="1">The sequence shown here is derived from an EMBL/GenBank/DDBJ whole genome shotgun (WGS) entry which is preliminary data.</text>
</comment>
<sequence length="580" mass="65712">MNSISGKLYRPIAQWTGQLILPSLAQRHSDGGIYITLENTPDTYSHLKGQTVWLKWHSNSIHQSWIQRAITDIHFDETTRQSMENFSIHPTRLEGWSNVSPLESLAGARPDDDIQVELDVQTVEQVGNTWVVSIGDEPIQIVGVQKAFVRFVASAGDNRYRVRHYHPQTRNFDGVEETIALPDAGFMHPGHQVEQSSIIEIETSPLNADGWYIYGNRHPDGVFIVGAIEPAAALSLAPTRMLSGREETRQHFVESKWEQIPLHRIERTLVDNNGGILYGNQRSPDLMQKRTRELWYKGDVGLVVHTFGWRGGERGDRAILGLVPGHFAFGFAQVIADEFTGDLRFDLVYRQVYGHNREGVVAGAHRWHSYMGSFKRGWMYTLPVSDVVIRIPELTVPYQFGDRQFDPLQTILQELAFMETRYRTGPGNGASVVTPATSCVKDSSQSLFAAIQRLKTEVISDRTVKQWVENHPNHFDVQRFKRLELLLEQVEKSMLIPLGYVPQNWRGENQEVAAHRRGGSFNASTILEALKAWKTMLPRRAEMELMRVLMQYGGTMFDYQSAMIGGKISGLVPNPPTVIL</sequence>
<name>A0ABS3FL37_9CYAN</name>
<dbReference type="EMBL" id="JAFLQW010000039">
    <property type="protein sequence ID" value="MBO0347797.1"/>
    <property type="molecule type" value="Genomic_DNA"/>
</dbReference>
<evidence type="ECO:0000313" key="1">
    <source>
        <dbReference type="EMBL" id="MBO0347797.1"/>
    </source>
</evidence>
<dbReference type="RefSeq" id="WP_207086374.1">
    <property type="nucleotide sequence ID" value="NZ_JAFLQW010000039.1"/>
</dbReference>
<reference evidence="1 2" key="1">
    <citation type="submission" date="2021-03" db="EMBL/GenBank/DDBJ databases">
        <title>Metabolic Capacity of the Antarctic Cyanobacterium Phormidium pseudopriestleyi that Sustains Oxygenic Photosynthesis in the Presence of Hydrogen Sulfide.</title>
        <authorList>
            <person name="Lumian J.E."/>
            <person name="Jungblut A.D."/>
            <person name="Dillon M.L."/>
            <person name="Hawes I."/>
            <person name="Doran P.T."/>
            <person name="Mackey T.J."/>
            <person name="Dick G.J."/>
            <person name="Grettenberger C.L."/>
            <person name="Sumner D.Y."/>
        </authorList>
    </citation>
    <scope>NUCLEOTIDE SEQUENCE [LARGE SCALE GENOMIC DNA]</scope>
    <source>
        <strain evidence="1 2">FRX01</strain>
    </source>
</reference>
<proteinExistence type="predicted"/>